<proteinExistence type="inferred from homology"/>
<organism evidence="7 8">
    <name type="scientific">Chloropicon primus</name>
    <dbReference type="NCBI Taxonomy" id="1764295"/>
    <lineage>
        <taxon>Eukaryota</taxon>
        <taxon>Viridiplantae</taxon>
        <taxon>Chlorophyta</taxon>
        <taxon>Chloropicophyceae</taxon>
        <taxon>Chloropicales</taxon>
        <taxon>Chloropicaceae</taxon>
        <taxon>Chloropicon</taxon>
    </lineage>
</organism>
<dbReference type="InterPro" id="IPR005151">
    <property type="entry name" value="Tail-specific_protease"/>
</dbReference>
<dbReference type="CDD" id="cd07560">
    <property type="entry name" value="Peptidase_S41_CPP"/>
    <property type="match status" value="1"/>
</dbReference>
<evidence type="ECO:0000259" key="6">
    <source>
        <dbReference type="PROSITE" id="PS50106"/>
    </source>
</evidence>
<dbReference type="OrthoDB" id="43580at2759"/>
<protein>
    <submittedName>
        <fullName evidence="7">Tail-specific protease</fullName>
    </submittedName>
</protein>
<dbReference type="EMBL" id="CP031034">
    <property type="protein sequence ID" value="QDZ18493.1"/>
    <property type="molecule type" value="Genomic_DNA"/>
</dbReference>
<dbReference type="Proteomes" id="UP000316726">
    <property type="component" value="Chromosome 1"/>
</dbReference>
<evidence type="ECO:0000256" key="2">
    <source>
        <dbReference type="ARBA" id="ARBA00022670"/>
    </source>
</evidence>
<dbReference type="Gene3D" id="3.30.750.44">
    <property type="match status" value="1"/>
</dbReference>
<sequence>MKPVKRGTRAGPVGSATRARRQSHACACSTSSPNPGPSPPPFVSLKDRCLRLAGAALLGLSVAGMSPVCPHSPPGALAAVMAPETIVQEVYEVVDQHFLDAREGGYSRERWSQLRDEGLQRLEKEKAKRGGDKEGDDRESDEARRIAKQMLKKGIPGGDPYTRLLLPKEFERLAKYDASGVGMNLGTSSEFKSRVDASELAFPEKGSETAEAEDPFVVLGVVINSPAEIAGIHQGDRLLSIGGKAPKGITPLQAAQLIKEDAEGGSEVRLTIQRRSDGRVMDVVVQKPAPAPKDKSPQNQLLRWASGIRDVSTPVEYKMRETSDGRREGYVYLREFNAKAPLDVKRALISLDEQGADYFVLDLRDNLGGLVPAGVEVSRLFLGSEAPIVYTMTKDGNLQDRAPHPTDYQPPLTDKPLALLVNKGTASASEIVAGALKDNCRAALVGDTTFGKGLIQSVYELSDGSGLIVTVGKYVTPAHLDIDRHGISTSFKTIPSLAELQEYERACKIK</sequence>
<dbReference type="STRING" id="1764295.A0A5B8MDJ6"/>
<dbReference type="GO" id="GO:0008236">
    <property type="term" value="F:serine-type peptidase activity"/>
    <property type="evidence" value="ECO:0007669"/>
    <property type="project" value="UniProtKB-KW"/>
</dbReference>
<evidence type="ECO:0000256" key="5">
    <source>
        <dbReference type="SAM" id="MobiDB-lite"/>
    </source>
</evidence>
<reference evidence="7 8" key="1">
    <citation type="submission" date="2018-07" db="EMBL/GenBank/DDBJ databases">
        <title>The complete nuclear genome of the prasinophyte Chloropicon primus (CCMP1205).</title>
        <authorList>
            <person name="Pombert J.-F."/>
            <person name="Otis C."/>
            <person name="Turmel M."/>
            <person name="Lemieux C."/>
        </authorList>
    </citation>
    <scope>NUCLEOTIDE SEQUENCE [LARGE SCALE GENOMIC DNA]</scope>
    <source>
        <strain evidence="7 8">CCMP1205</strain>
    </source>
</reference>
<dbReference type="SUPFAM" id="SSF52096">
    <property type="entry name" value="ClpP/crotonase"/>
    <property type="match status" value="1"/>
</dbReference>
<comment type="similarity">
    <text evidence="1">Belongs to the peptidase S41A family.</text>
</comment>
<feature type="region of interest" description="Disordered" evidence="5">
    <location>
        <begin position="122"/>
        <end position="143"/>
    </location>
</feature>
<evidence type="ECO:0000313" key="8">
    <source>
        <dbReference type="Proteomes" id="UP000316726"/>
    </source>
</evidence>
<dbReference type="Pfam" id="PF17820">
    <property type="entry name" value="PDZ_6"/>
    <property type="match status" value="1"/>
</dbReference>
<dbReference type="InterPro" id="IPR001478">
    <property type="entry name" value="PDZ"/>
</dbReference>
<evidence type="ECO:0000256" key="1">
    <source>
        <dbReference type="ARBA" id="ARBA00009179"/>
    </source>
</evidence>
<dbReference type="GO" id="GO:0004175">
    <property type="term" value="F:endopeptidase activity"/>
    <property type="evidence" value="ECO:0007669"/>
    <property type="project" value="TreeGrafter"/>
</dbReference>
<dbReference type="Gene3D" id="2.30.42.10">
    <property type="match status" value="1"/>
</dbReference>
<gene>
    <name evidence="7" type="ORF">A3770_01p10110</name>
</gene>
<keyword evidence="2 7" id="KW-0645">Protease</keyword>
<keyword evidence="8" id="KW-1185">Reference proteome</keyword>
<evidence type="ECO:0000256" key="3">
    <source>
        <dbReference type="ARBA" id="ARBA00022801"/>
    </source>
</evidence>
<dbReference type="InterPro" id="IPR029045">
    <property type="entry name" value="ClpP/crotonase-like_dom_sf"/>
</dbReference>
<dbReference type="SMART" id="SM00228">
    <property type="entry name" value="PDZ"/>
    <property type="match status" value="1"/>
</dbReference>
<dbReference type="PANTHER" id="PTHR32060">
    <property type="entry name" value="TAIL-SPECIFIC PROTEASE"/>
    <property type="match status" value="1"/>
</dbReference>
<evidence type="ECO:0000256" key="4">
    <source>
        <dbReference type="ARBA" id="ARBA00022825"/>
    </source>
</evidence>
<dbReference type="SUPFAM" id="SSF50156">
    <property type="entry name" value="PDZ domain-like"/>
    <property type="match status" value="1"/>
</dbReference>
<dbReference type="Pfam" id="PF03572">
    <property type="entry name" value="Peptidase_S41"/>
    <property type="match status" value="1"/>
</dbReference>
<evidence type="ECO:0000313" key="7">
    <source>
        <dbReference type="EMBL" id="QDZ18493.1"/>
    </source>
</evidence>
<accession>A0A5B8MDJ6</accession>
<dbReference type="AlphaFoldDB" id="A0A5B8MDJ6"/>
<dbReference type="InterPro" id="IPR036034">
    <property type="entry name" value="PDZ_sf"/>
</dbReference>
<keyword evidence="4" id="KW-0720">Serine protease</keyword>
<dbReference type="InterPro" id="IPR041489">
    <property type="entry name" value="PDZ_6"/>
</dbReference>
<keyword evidence="3" id="KW-0378">Hydrolase</keyword>
<name>A0A5B8MDJ6_9CHLO</name>
<feature type="region of interest" description="Disordered" evidence="5">
    <location>
        <begin position="1"/>
        <end position="42"/>
    </location>
</feature>
<feature type="domain" description="PDZ" evidence="6">
    <location>
        <begin position="194"/>
        <end position="276"/>
    </location>
</feature>
<dbReference type="PROSITE" id="PS50106">
    <property type="entry name" value="PDZ"/>
    <property type="match status" value="1"/>
</dbReference>
<dbReference type="Gene3D" id="3.90.226.10">
    <property type="entry name" value="2-enoyl-CoA Hydratase, Chain A, domain 1"/>
    <property type="match status" value="1"/>
</dbReference>
<dbReference type="InterPro" id="IPR004447">
    <property type="entry name" value="Peptidase_S41A"/>
</dbReference>
<dbReference type="SMART" id="SM00245">
    <property type="entry name" value="TSPc"/>
    <property type="match status" value="1"/>
</dbReference>
<dbReference type="PANTHER" id="PTHR32060:SF22">
    <property type="entry name" value="CARBOXYL-TERMINAL-PROCESSING PEPTIDASE 3, CHLOROPLASTIC"/>
    <property type="match status" value="1"/>
</dbReference>
<dbReference type="GO" id="GO:0006508">
    <property type="term" value="P:proteolysis"/>
    <property type="evidence" value="ECO:0007669"/>
    <property type="project" value="UniProtKB-KW"/>
</dbReference>